<name>A0ABQ1KZB4_9RHOB</name>
<evidence type="ECO:0000313" key="2">
    <source>
        <dbReference type="Proteomes" id="UP000645462"/>
    </source>
</evidence>
<proteinExistence type="predicted"/>
<protein>
    <recommendedName>
        <fullName evidence="3">DUF3768 domain-containing protein</fullName>
    </recommendedName>
</protein>
<evidence type="ECO:0008006" key="3">
    <source>
        <dbReference type="Google" id="ProtNLM"/>
    </source>
</evidence>
<organism evidence="1 2">
    <name type="scientific">Marivita lacus</name>
    <dbReference type="NCBI Taxonomy" id="1323742"/>
    <lineage>
        <taxon>Bacteria</taxon>
        <taxon>Pseudomonadati</taxon>
        <taxon>Pseudomonadota</taxon>
        <taxon>Alphaproteobacteria</taxon>
        <taxon>Rhodobacterales</taxon>
        <taxon>Roseobacteraceae</taxon>
        <taxon>Marivita</taxon>
    </lineage>
</organism>
<reference evidence="2" key="1">
    <citation type="journal article" date="2019" name="Int. J. Syst. Evol. Microbiol.">
        <title>The Global Catalogue of Microorganisms (GCM) 10K type strain sequencing project: providing services to taxonomists for standard genome sequencing and annotation.</title>
        <authorList>
            <consortium name="The Broad Institute Genomics Platform"/>
            <consortium name="The Broad Institute Genome Sequencing Center for Infectious Disease"/>
            <person name="Wu L."/>
            <person name="Ma J."/>
        </authorList>
    </citation>
    <scope>NUCLEOTIDE SEQUENCE [LARGE SCALE GENOMIC DNA]</scope>
    <source>
        <strain evidence="2">CGMCC 1.12478</strain>
    </source>
</reference>
<accession>A0ABQ1KZB4</accession>
<keyword evidence="2" id="KW-1185">Reference proteome</keyword>
<dbReference type="RefSeq" id="WP_188483430.1">
    <property type="nucleotide sequence ID" value="NZ_BMFC01000011.1"/>
</dbReference>
<sequence length="113" mass="12602">MNLADFPKHLPNDFTEQQFVDLMNQVIDLKSIPKLSERERSILFSGVQYLADLILLAQESLGEIEFEDGHPLLGYDGPFIPSVLQRPDDAEADFSALENLGVGEGDKYFGEDG</sequence>
<dbReference type="Proteomes" id="UP000645462">
    <property type="component" value="Unassembled WGS sequence"/>
</dbReference>
<gene>
    <name evidence="1" type="ORF">GCM10011363_35540</name>
</gene>
<dbReference type="EMBL" id="BMFC01000011">
    <property type="protein sequence ID" value="GGC16021.1"/>
    <property type="molecule type" value="Genomic_DNA"/>
</dbReference>
<evidence type="ECO:0000313" key="1">
    <source>
        <dbReference type="EMBL" id="GGC16021.1"/>
    </source>
</evidence>
<comment type="caution">
    <text evidence="1">The sequence shown here is derived from an EMBL/GenBank/DDBJ whole genome shotgun (WGS) entry which is preliminary data.</text>
</comment>